<comment type="caution">
    <text evidence="9">The sequence shown here is derived from an EMBL/GenBank/DDBJ whole genome shotgun (WGS) entry which is preliminary data.</text>
</comment>
<feature type="chain" id="PRO_5047027871" evidence="7">
    <location>
        <begin position="29"/>
        <end position="159"/>
    </location>
</feature>
<proteinExistence type="inferred from homology"/>
<gene>
    <name evidence="9" type="ORF">ACFOZ0_08895</name>
</gene>
<keyword evidence="4" id="KW-0646">Protease inhibitor</keyword>
<comment type="similarity">
    <text evidence="2">Belongs to the protease inhibitor I16 (SSI) family.</text>
</comment>
<evidence type="ECO:0000256" key="2">
    <source>
        <dbReference type="ARBA" id="ARBA00010472"/>
    </source>
</evidence>
<dbReference type="Proteomes" id="UP001595701">
    <property type="component" value="Unassembled WGS sequence"/>
</dbReference>
<organism evidence="9 10">
    <name type="scientific">Streptomyces yaanensis</name>
    <dbReference type="NCBI Taxonomy" id="1142239"/>
    <lineage>
        <taxon>Bacteria</taxon>
        <taxon>Bacillati</taxon>
        <taxon>Actinomycetota</taxon>
        <taxon>Actinomycetes</taxon>
        <taxon>Kitasatosporales</taxon>
        <taxon>Streptomycetaceae</taxon>
        <taxon>Streptomyces</taxon>
    </lineage>
</organism>
<evidence type="ECO:0000256" key="4">
    <source>
        <dbReference type="ARBA" id="ARBA00022690"/>
    </source>
</evidence>
<dbReference type="EMBL" id="JBHRWR010000008">
    <property type="protein sequence ID" value="MFC3573385.1"/>
    <property type="molecule type" value="Genomic_DNA"/>
</dbReference>
<evidence type="ECO:0000313" key="9">
    <source>
        <dbReference type="EMBL" id="MFC3573385.1"/>
    </source>
</evidence>
<keyword evidence="10" id="KW-1185">Reference proteome</keyword>
<feature type="signal peptide" evidence="7">
    <location>
        <begin position="1"/>
        <end position="28"/>
    </location>
</feature>
<evidence type="ECO:0000256" key="3">
    <source>
        <dbReference type="ARBA" id="ARBA00022525"/>
    </source>
</evidence>
<dbReference type="InterPro" id="IPR036819">
    <property type="entry name" value="Subtilisin_inhibitor-like_sf"/>
</dbReference>
<evidence type="ECO:0000256" key="6">
    <source>
        <dbReference type="ARBA" id="ARBA00023157"/>
    </source>
</evidence>
<keyword evidence="5" id="KW-0722">Serine protease inhibitor</keyword>
<accession>A0ABV7SDB0</accession>
<keyword evidence="3" id="KW-0964">Secreted</keyword>
<sequence>MVQITSRGLLLAAVAVLSAAAAPPVAYAQGRLPVPGGDGLVVTVSHAGRADGTYLLRCHPGRGSHPDPADACDALDRRTIWGRDPFAPVPPRSLCTMQYGGPATAHVTGTWAGRPVDARYDRSDGCQVARWDDLVPLLPTVRPWGPPRRATAGSGVRHW</sequence>
<evidence type="ECO:0000259" key="8">
    <source>
        <dbReference type="Pfam" id="PF00720"/>
    </source>
</evidence>
<dbReference type="Pfam" id="PF00720">
    <property type="entry name" value="SSI"/>
    <property type="match status" value="1"/>
</dbReference>
<dbReference type="SUPFAM" id="SSF55399">
    <property type="entry name" value="Subtilisin inhibitor"/>
    <property type="match status" value="1"/>
</dbReference>
<keyword evidence="6" id="KW-1015">Disulfide bond</keyword>
<evidence type="ECO:0000313" key="10">
    <source>
        <dbReference type="Proteomes" id="UP001595701"/>
    </source>
</evidence>
<dbReference type="InterPro" id="IPR020054">
    <property type="entry name" value="Prot_inh_SSI_I16_CS"/>
</dbReference>
<evidence type="ECO:0000256" key="5">
    <source>
        <dbReference type="ARBA" id="ARBA00022900"/>
    </source>
</evidence>
<dbReference type="InterPro" id="IPR023549">
    <property type="entry name" value="Subtilisin_inhibitor"/>
</dbReference>
<comment type="subcellular location">
    <subcellularLocation>
        <location evidence="1">Secreted</location>
    </subcellularLocation>
</comment>
<keyword evidence="7" id="KW-0732">Signal</keyword>
<evidence type="ECO:0000256" key="1">
    <source>
        <dbReference type="ARBA" id="ARBA00004613"/>
    </source>
</evidence>
<feature type="domain" description="Subtilisin inhibitor" evidence="8">
    <location>
        <begin position="41"/>
        <end position="117"/>
    </location>
</feature>
<name>A0ABV7SDB0_9ACTN</name>
<dbReference type="RefSeq" id="WP_310780268.1">
    <property type="nucleotide sequence ID" value="NZ_JBHRWR010000008.1"/>
</dbReference>
<evidence type="ECO:0000256" key="7">
    <source>
        <dbReference type="SAM" id="SignalP"/>
    </source>
</evidence>
<dbReference type="PROSITE" id="PS00999">
    <property type="entry name" value="SSI"/>
    <property type="match status" value="1"/>
</dbReference>
<dbReference type="Gene3D" id="3.30.350.10">
    <property type="entry name" value="Subtilisin inhibitor-like"/>
    <property type="match status" value="1"/>
</dbReference>
<protein>
    <submittedName>
        <fullName evidence="9">SSI family serine proteinase inhibitor</fullName>
    </submittedName>
</protein>
<reference evidence="10" key="1">
    <citation type="journal article" date="2019" name="Int. J. Syst. Evol. Microbiol.">
        <title>The Global Catalogue of Microorganisms (GCM) 10K type strain sequencing project: providing services to taxonomists for standard genome sequencing and annotation.</title>
        <authorList>
            <consortium name="The Broad Institute Genomics Platform"/>
            <consortium name="The Broad Institute Genome Sequencing Center for Infectious Disease"/>
            <person name="Wu L."/>
            <person name="Ma J."/>
        </authorList>
    </citation>
    <scope>NUCLEOTIDE SEQUENCE [LARGE SCALE GENOMIC DNA]</scope>
    <source>
        <strain evidence="10">CGMCC 4.7035</strain>
    </source>
</reference>